<dbReference type="EMBL" id="PNBA02000022">
    <property type="protein sequence ID" value="KAG6386217.1"/>
    <property type="molecule type" value="Genomic_DNA"/>
</dbReference>
<comment type="caution">
    <text evidence="3">The sequence shown here is derived from an EMBL/GenBank/DDBJ whole genome shotgun (WGS) entry which is preliminary data.</text>
</comment>
<comment type="similarity">
    <text evidence="1">Belongs to the senescence regulator S40 family.</text>
</comment>
<keyword evidence="4" id="KW-1185">Reference proteome</keyword>
<sequence>MDPNFAAGFRHRRSPSSDRFLSVFSPPSPAPASDGSFASAAGDELSELDVFYTADFSDEQRISYSGASDRRQTERFGILAALQEDRRGISDAVVQKPALWSPTPASISRDIPAIPKRRMSAEPKISQSMPVRRFQKSAPVNVPMKQRKASAAFEDEAGEEEEVLPPHEMVARVSLRNEKTTFSVLEGVGRTLKGRDLRQVRNAVWRQTGFLD</sequence>
<dbReference type="PANTHER" id="PTHR33083">
    <property type="entry name" value="EXPRESSED PROTEIN"/>
    <property type="match status" value="1"/>
</dbReference>
<evidence type="ECO:0000256" key="2">
    <source>
        <dbReference type="SAM" id="MobiDB-lite"/>
    </source>
</evidence>
<dbReference type="AlphaFoldDB" id="A0A8X8YZ18"/>
<proteinExistence type="inferred from homology"/>
<dbReference type="Proteomes" id="UP000298416">
    <property type="component" value="Unassembled WGS sequence"/>
</dbReference>
<evidence type="ECO:0008006" key="5">
    <source>
        <dbReference type="Google" id="ProtNLM"/>
    </source>
</evidence>
<evidence type="ECO:0000313" key="3">
    <source>
        <dbReference type="EMBL" id="KAG6386217.1"/>
    </source>
</evidence>
<feature type="region of interest" description="Disordered" evidence="2">
    <location>
        <begin position="1"/>
        <end position="39"/>
    </location>
</feature>
<reference evidence="3" key="2">
    <citation type="submission" date="2020-08" db="EMBL/GenBank/DDBJ databases">
        <title>Plant Genome Project.</title>
        <authorList>
            <person name="Zhang R.-G."/>
        </authorList>
    </citation>
    <scope>NUCLEOTIDE SEQUENCE</scope>
    <source>
        <strain evidence="3">Huo1</strain>
        <tissue evidence="3">Leaf</tissue>
    </source>
</reference>
<dbReference type="GO" id="GO:0010150">
    <property type="term" value="P:leaf senescence"/>
    <property type="evidence" value="ECO:0007669"/>
    <property type="project" value="UniProtKB-ARBA"/>
</dbReference>
<reference evidence="3" key="1">
    <citation type="submission" date="2018-01" db="EMBL/GenBank/DDBJ databases">
        <authorList>
            <person name="Mao J.F."/>
        </authorList>
    </citation>
    <scope>NUCLEOTIDE SEQUENCE</scope>
    <source>
        <strain evidence="3">Huo1</strain>
        <tissue evidence="3">Leaf</tissue>
    </source>
</reference>
<protein>
    <recommendedName>
        <fullName evidence="5">Senescence regulator S40</fullName>
    </recommendedName>
</protein>
<dbReference type="PANTHER" id="PTHR33083:SF116">
    <property type="entry name" value="OS04G0413900 PROTEIN"/>
    <property type="match status" value="1"/>
</dbReference>
<organism evidence="3">
    <name type="scientific">Salvia splendens</name>
    <name type="common">Scarlet sage</name>
    <dbReference type="NCBI Taxonomy" id="180675"/>
    <lineage>
        <taxon>Eukaryota</taxon>
        <taxon>Viridiplantae</taxon>
        <taxon>Streptophyta</taxon>
        <taxon>Embryophyta</taxon>
        <taxon>Tracheophyta</taxon>
        <taxon>Spermatophyta</taxon>
        <taxon>Magnoliopsida</taxon>
        <taxon>eudicotyledons</taxon>
        <taxon>Gunneridae</taxon>
        <taxon>Pentapetalae</taxon>
        <taxon>asterids</taxon>
        <taxon>lamiids</taxon>
        <taxon>Lamiales</taxon>
        <taxon>Lamiaceae</taxon>
        <taxon>Nepetoideae</taxon>
        <taxon>Mentheae</taxon>
        <taxon>Salviinae</taxon>
        <taxon>Salvia</taxon>
        <taxon>Salvia subgen. Calosphace</taxon>
        <taxon>core Calosphace</taxon>
    </lineage>
</organism>
<name>A0A8X8YZ18_SALSN</name>
<evidence type="ECO:0000313" key="4">
    <source>
        <dbReference type="Proteomes" id="UP000298416"/>
    </source>
</evidence>
<dbReference type="Pfam" id="PF04520">
    <property type="entry name" value="Senescence_reg"/>
    <property type="match status" value="1"/>
</dbReference>
<evidence type="ECO:0000256" key="1">
    <source>
        <dbReference type="ARBA" id="ARBA00034773"/>
    </source>
</evidence>
<accession>A0A8X8YZ18</accession>
<gene>
    <name evidence="3" type="ORF">SASPL_155108</name>
</gene>
<dbReference type="InterPro" id="IPR007608">
    <property type="entry name" value="Senescence_reg_S40"/>
</dbReference>